<keyword evidence="1" id="KW-0472">Membrane</keyword>
<proteinExistence type="predicted"/>
<name>A0A944GVW1_9BACI</name>
<sequence length="90" mass="10606">MGSTSMDSVFLFIIILFTLPFIITTVIMTPIQYRYITKMEELKKARKQTQGRMYEEMPVQEEILHMNLQSNPLFIPANIIAGMIYKFCHR</sequence>
<keyword evidence="3" id="KW-1185">Reference proteome</keyword>
<feature type="transmembrane region" description="Helical" evidence="1">
    <location>
        <begin position="12"/>
        <end position="36"/>
    </location>
</feature>
<dbReference type="AlphaFoldDB" id="A0A944GVW1"/>
<keyword evidence="1" id="KW-0812">Transmembrane</keyword>
<dbReference type="Proteomes" id="UP000761411">
    <property type="component" value="Unassembled WGS sequence"/>
</dbReference>
<organism evidence="2 3">
    <name type="scientific">Mesobacillus boroniphilus</name>
    <dbReference type="NCBI Taxonomy" id="308892"/>
    <lineage>
        <taxon>Bacteria</taxon>
        <taxon>Bacillati</taxon>
        <taxon>Bacillota</taxon>
        <taxon>Bacilli</taxon>
        <taxon>Bacillales</taxon>
        <taxon>Bacillaceae</taxon>
        <taxon>Mesobacillus</taxon>
    </lineage>
</organism>
<comment type="caution">
    <text evidence="2">The sequence shown here is derived from an EMBL/GenBank/DDBJ whole genome shotgun (WGS) entry which is preliminary data.</text>
</comment>
<dbReference type="InterPro" id="IPR025032">
    <property type="entry name" value="DUF3949"/>
</dbReference>
<protein>
    <submittedName>
        <fullName evidence="2">DUF3949 domain-containing protein</fullName>
    </submittedName>
</protein>
<dbReference type="Pfam" id="PF13133">
    <property type="entry name" value="DUF3949"/>
    <property type="match status" value="1"/>
</dbReference>
<keyword evidence="1" id="KW-1133">Transmembrane helix</keyword>
<evidence type="ECO:0000313" key="3">
    <source>
        <dbReference type="Proteomes" id="UP000761411"/>
    </source>
</evidence>
<reference evidence="2 3" key="1">
    <citation type="journal article" date="2021" name="Microorganisms">
        <title>Bacterial Dimethylsulfoniopropionate Biosynthesis in the East China Sea.</title>
        <authorList>
            <person name="Liu J."/>
            <person name="Zhang Y."/>
            <person name="Liu J."/>
            <person name="Zhong H."/>
            <person name="Williams B.T."/>
            <person name="Zheng Y."/>
            <person name="Curson A.R.J."/>
            <person name="Sun C."/>
            <person name="Sun H."/>
            <person name="Song D."/>
            <person name="Wagner Mackenzie B."/>
            <person name="Bermejo Martinez A."/>
            <person name="Todd J.D."/>
            <person name="Zhang X.H."/>
        </authorList>
    </citation>
    <scope>NUCLEOTIDE SEQUENCE [LARGE SCALE GENOMIC DNA]</scope>
    <source>
        <strain evidence="2 3">ESS08</strain>
    </source>
</reference>
<evidence type="ECO:0000313" key="2">
    <source>
        <dbReference type="EMBL" id="MBS8262990.1"/>
    </source>
</evidence>
<gene>
    <name evidence="2" type="ORF">DYI25_00910</name>
</gene>
<dbReference type="EMBL" id="QTKX01000001">
    <property type="protein sequence ID" value="MBS8262990.1"/>
    <property type="molecule type" value="Genomic_DNA"/>
</dbReference>
<accession>A0A944GVW1</accession>
<evidence type="ECO:0000256" key="1">
    <source>
        <dbReference type="SAM" id="Phobius"/>
    </source>
</evidence>